<dbReference type="InterPro" id="IPR049326">
    <property type="entry name" value="Rhodopsin_dom_fungi"/>
</dbReference>
<keyword evidence="2 7" id="KW-0812">Transmembrane</keyword>
<feature type="compositionally biased region" description="Basic and acidic residues" evidence="6">
    <location>
        <begin position="469"/>
        <end position="483"/>
    </location>
</feature>
<evidence type="ECO:0000313" key="10">
    <source>
        <dbReference type="Proteomes" id="UP001243330"/>
    </source>
</evidence>
<name>A0AAD9EFE2_9PEZI</name>
<evidence type="ECO:0000256" key="5">
    <source>
        <dbReference type="ARBA" id="ARBA00038359"/>
    </source>
</evidence>
<dbReference type="PANTHER" id="PTHR33048">
    <property type="entry name" value="PTH11-LIKE INTEGRAL MEMBRANE PROTEIN (AFU_ORTHOLOGUE AFUA_5G11245)"/>
    <property type="match status" value="1"/>
</dbReference>
<keyword evidence="3 7" id="KW-1133">Transmembrane helix</keyword>
<feature type="domain" description="Rhodopsin" evidence="8">
    <location>
        <begin position="131"/>
        <end position="371"/>
    </location>
</feature>
<reference evidence="9" key="1">
    <citation type="submission" date="2023-01" db="EMBL/GenBank/DDBJ databases">
        <title>Colletotrichum chrysophilum M932 genome sequence.</title>
        <authorList>
            <person name="Baroncelli R."/>
        </authorList>
    </citation>
    <scope>NUCLEOTIDE SEQUENCE</scope>
    <source>
        <strain evidence="9">M932</strain>
    </source>
</reference>
<comment type="subcellular location">
    <subcellularLocation>
        <location evidence="1">Membrane</location>
        <topology evidence="1">Multi-pass membrane protein</topology>
    </subcellularLocation>
</comment>
<sequence length="483" mass="53330">MAPHLPSLGSDDPQWDSGERPFGLLTYYASKNRIPRTLTQGGPWINAEKDVVPRLFVGIAPPAKVFSNREAISETVQPHTTGAAGSLNRTATMAKDLMTTKFEPIQPEGLALIMLVVAVVMTVLSSAVVCLRFHVRITLKSFSTEDWLMLAGWIINLGHNASVIVLAYRGIGSHDDFITVGMMYQIGLWTIIWQFLYVLDGALIKSSIIWTLLRVAKDTRKIYRHILWGLFALCWIVWQISWPVAIFQCKPVSAAWGEPGDCTSGQQVILHVSYFVSAANIFTDIATAMVPAFLLRHMQVPKKAKIATVGILSLGVFAAVATTIRIGYTWAYTAKVDKYYTIAKIVLLTVLECDLGIICGSLPMLRPLFRRLASTYGSGDRYASRPSGHNINLVTIGGTGGRRTHVKLSNPDPDTVNGDRDRDLHSSEDGESTRRIIQVHVTHEVRQETAKGDEGRDGVQFQVAVGSPRDQEHGSELKSARYN</sequence>
<proteinExistence type="inferred from homology"/>
<feature type="transmembrane region" description="Helical" evidence="7">
    <location>
        <begin position="191"/>
        <end position="213"/>
    </location>
</feature>
<feature type="transmembrane region" description="Helical" evidence="7">
    <location>
        <begin position="225"/>
        <end position="248"/>
    </location>
</feature>
<evidence type="ECO:0000256" key="2">
    <source>
        <dbReference type="ARBA" id="ARBA00022692"/>
    </source>
</evidence>
<comment type="similarity">
    <text evidence="5">Belongs to the SAT4 family.</text>
</comment>
<protein>
    <submittedName>
        <fullName evidence="9">Integral membrane protein</fullName>
    </submittedName>
</protein>
<evidence type="ECO:0000256" key="3">
    <source>
        <dbReference type="ARBA" id="ARBA00022989"/>
    </source>
</evidence>
<dbReference type="Proteomes" id="UP001243330">
    <property type="component" value="Unassembled WGS sequence"/>
</dbReference>
<feature type="region of interest" description="Disordered" evidence="6">
    <location>
        <begin position="396"/>
        <end position="433"/>
    </location>
</feature>
<feature type="transmembrane region" description="Helical" evidence="7">
    <location>
        <begin position="306"/>
        <end position="328"/>
    </location>
</feature>
<accession>A0AAD9EFE2</accession>
<feature type="transmembrane region" description="Helical" evidence="7">
    <location>
        <begin position="147"/>
        <end position="171"/>
    </location>
</feature>
<gene>
    <name evidence="9" type="ORF">CCHR01_11782</name>
</gene>
<dbReference type="PANTHER" id="PTHR33048:SF47">
    <property type="entry name" value="INTEGRAL MEMBRANE PROTEIN-RELATED"/>
    <property type="match status" value="1"/>
</dbReference>
<organism evidence="9 10">
    <name type="scientific">Colletotrichum chrysophilum</name>
    <dbReference type="NCBI Taxonomy" id="1836956"/>
    <lineage>
        <taxon>Eukaryota</taxon>
        <taxon>Fungi</taxon>
        <taxon>Dikarya</taxon>
        <taxon>Ascomycota</taxon>
        <taxon>Pezizomycotina</taxon>
        <taxon>Sordariomycetes</taxon>
        <taxon>Hypocreomycetidae</taxon>
        <taxon>Glomerellales</taxon>
        <taxon>Glomerellaceae</taxon>
        <taxon>Colletotrichum</taxon>
        <taxon>Colletotrichum gloeosporioides species complex</taxon>
    </lineage>
</organism>
<evidence type="ECO:0000259" key="8">
    <source>
        <dbReference type="Pfam" id="PF20684"/>
    </source>
</evidence>
<dbReference type="InterPro" id="IPR052337">
    <property type="entry name" value="SAT4-like"/>
</dbReference>
<dbReference type="EMBL" id="JAQOWY010000266">
    <property type="protein sequence ID" value="KAK1845612.1"/>
    <property type="molecule type" value="Genomic_DNA"/>
</dbReference>
<comment type="caution">
    <text evidence="9">The sequence shown here is derived from an EMBL/GenBank/DDBJ whole genome shotgun (WGS) entry which is preliminary data.</text>
</comment>
<feature type="compositionally biased region" description="Basic and acidic residues" evidence="6">
    <location>
        <begin position="417"/>
        <end position="433"/>
    </location>
</feature>
<feature type="transmembrane region" description="Helical" evidence="7">
    <location>
        <begin position="340"/>
        <end position="362"/>
    </location>
</feature>
<evidence type="ECO:0000256" key="7">
    <source>
        <dbReference type="SAM" id="Phobius"/>
    </source>
</evidence>
<feature type="transmembrane region" description="Helical" evidence="7">
    <location>
        <begin position="268"/>
        <end position="294"/>
    </location>
</feature>
<dbReference type="Pfam" id="PF20684">
    <property type="entry name" value="Fung_rhodopsin"/>
    <property type="match status" value="1"/>
</dbReference>
<keyword evidence="10" id="KW-1185">Reference proteome</keyword>
<dbReference type="GO" id="GO:0016020">
    <property type="term" value="C:membrane"/>
    <property type="evidence" value="ECO:0007669"/>
    <property type="project" value="UniProtKB-SubCell"/>
</dbReference>
<dbReference type="AlphaFoldDB" id="A0AAD9EFE2"/>
<evidence type="ECO:0000313" key="9">
    <source>
        <dbReference type="EMBL" id="KAK1845612.1"/>
    </source>
</evidence>
<evidence type="ECO:0000256" key="6">
    <source>
        <dbReference type="SAM" id="MobiDB-lite"/>
    </source>
</evidence>
<feature type="transmembrane region" description="Helical" evidence="7">
    <location>
        <begin position="110"/>
        <end position="135"/>
    </location>
</feature>
<feature type="region of interest" description="Disordered" evidence="6">
    <location>
        <begin position="464"/>
        <end position="483"/>
    </location>
</feature>
<evidence type="ECO:0000256" key="4">
    <source>
        <dbReference type="ARBA" id="ARBA00023136"/>
    </source>
</evidence>
<keyword evidence="4 7" id="KW-0472">Membrane</keyword>
<evidence type="ECO:0000256" key="1">
    <source>
        <dbReference type="ARBA" id="ARBA00004141"/>
    </source>
</evidence>